<keyword evidence="4 7" id="KW-1133">Transmembrane helix</keyword>
<feature type="transmembrane region" description="Helical" evidence="7">
    <location>
        <begin position="6"/>
        <end position="36"/>
    </location>
</feature>
<comment type="subcellular location">
    <subcellularLocation>
        <location evidence="1">Cell membrane</location>
        <topology evidence="1">Multi-pass membrane protein</topology>
    </subcellularLocation>
</comment>
<feature type="domain" description="Mechanosensitive ion channel MscS" evidence="8">
    <location>
        <begin position="96"/>
        <end position="157"/>
    </location>
</feature>
<dbReference type="InterPro" id="IPR023408">
    <property type="entry name" value="MscS_beta-dom_sf"/>
</dbReference>
<gene>
    <name evidence="9" type="ORF">HDA33_002295</name>
</gene>
<dbReference type="GO" id="GO:0005886">
    <property type="term" value="C:plasma membrane"/>
    <property type="evidence" value="ECO:0007669"/>
    <property type="project" value="UniProtKB-SubCell"/>
</dbReference>
<dbReference type="Gene3D" id="1.10.287.1260">
    <property type="match status" value="1"/>
</dbReference>
<evidence type="ECO:0000256" key="7">
    <source>
        <dbReference type="SAM" id="Phobius"/>
    </source>
</evidence>
<dbReference type="InterPro" id="IPR010920">
    <property type="entry name" value="LSM_dom_sf"/>
</dbReference>
<feature type="region of interest" description="Disordered" evidence="6">
    <location>
        <begin position="268"/>
        <end position="302"/>
    </location>
</feature>
<dbReference type="PANTHER" id="PTHR30221">
    <property type="entry name" value="SMALL-CONDUCTANCE MECHANOSENSITIVE CHANNEL"/>
    <property type="match status" value="1"/>
</dbReference>
<evidence type="ECO:0000256" key="3">
    <source>
        <dbReference type="ARBA" id="ARBA00022692"/>
    </source>
</evidence>
<dbReference type="Gene3D" id="3.30.70.100">
    <property type="match status" value="1"/>
</dbReference>
<dbReference type="SUPFAM" id="SSF82689">
    <property type="entry name" value="Mechanosensitive channel protein MscS (YggB), C-terminal domain"/>
    <property type="match status" value="1"/>
</dbReference>
<evidence type="ECO:0000256" key="2">
    <source>
        <dbReference type="ARBA" id="ARBA00022475"/>
    </source>
</evidence>
<dbReference type="Pfam" id="PF00924">
    <property type="entry name" value="MS_channel_2nd"/>
    <property type="match status" value="1"/>
</dbReference>
<evidence type="ECO:0000313" key="9">
    <source>
        <dbReference type="EMBL" id="MBB5849731.1"/>
    </source>
</evidence>
<evidence type="ECO:0000256" key="1">
    <source>
        <dbReference type="ARBA" id="ARBA00004651"/>
    </source>
</evidence>
<evidence type="ECO:0000256" key="4">
    <source>
        <dbReference type="ARBA" id="ARBA00022989"/>
    </source>
</evidence>
<keyword evidence="10" id="KW-1185">Reference proteome</keyword>
<dbReference type="SUPFAM" id="SSF50182">
    <property type="entry name" value="Sm-like ribonucleoproteins"/>
    <property type="match status" value="1"/>
</dbReference>
<sequence>MDLPQITPLAVAVGLAVAVVGWLLGRLLGAGVAWLFARRGRSPSSARVFGKLVAVGVTVLSLGAAVTVVFPSVKPVDLLGGIGVISIAAGIAFQTVLGNMFAGMVILARDRFRVGDQIQVGEHAGNVVEMGLSSTAVKTFDGRLVLIPNQMLHSQAVTVQTGFSAVRSSLRVDVETGNDLARTREIAVRAMSELPQVLRDPAPQALLASVGVTTVGMDLRFWSGARQMETKEAMDAVIHAVLTAFEKNGVATGDDVRVVDAGPELRRILEGPGAPRGQGGPDYPGGLAGPGEPDRAARPGSD</sequence>
<feature type="compositionally biased region" description="Gly residues" evidence="6">
    <location>
        <begin position="274"/>
        <end position="289"/>
    </location>
</feature>
<accession>A0A7W9JLM6</accession>
<dbReference type="Gene3D" id="2.30.30.60">
    <property type="match status" value="1"/>
</dbReference>
<feature type="transmembrane region" description="Helical" evidence="7">
    <location>
        <begin position="48"/>
        <end position="70"/>
    </location>
</feature>
<dbReference type="InterPro" id="IPR006685">
    <property type="entry name" value="MscS_channel_2nd"/>
</dbReference>
<evidence type="ECO:0000313" key="10">
    <source>
        <dbReference type="Proteomes" id="UP000567246"/>
    </source>
</evidence>
<dbReference type="EMBL" id="JACHMW010000001">
    <property type="protein sequence ID" value="MBB5849731.1"/>
    <property type="molecule type" value="Genomic_DNA"/>
</dbReference>
<reference evidence="9 10" key="1">
    <citation type="submission" date="2020-08" db="EMBL/GenBank/DDBJ databases">
        <title>Sequencing the genomes of 1000 actinobacteria strains.</title>
        <authorList>
            <person name="Klenk H.-P."/>
        </authorList>
    </citation>
    <scope>NUCLEOTIDE SEQUENCE [LARGE SCALE GENOMIC DNA]</scope>
    <source>
        <strain evidence="9 10">DSM 17945</strain>
    </source>
</reference>
<dbReference type="InterPro" id="IPR011066">
    <property type="entry name" value="MscS_channel_C_sf"/>
</dbReference>
<keyword evidence="3 7" id="KW-0812">Transmembrane</keyword>
<keyword evidence="5 7" id="KW-0472">Membrane</keyword>
<evidence type="ECO:0000256" key="6">
    <source>
        <dbReference type="SAM" id="MobiDB-lite"/>
    </source>
</evidence>
<name>A0A7W9JLM6_9MICC</name>
<feature type="compositionally biased region" description="Basic and acidic residues" evidence="6">
    <location>
        <begin position="292"/>
        <end position="302"/>
    </location>
</feature>
<dbReference type="AlphaFoldDB" id="A0A7W9JLM6"/>
<keyword evidence="2" id="KW-1003">Cell membrane</keyword>
<feature type="transmembrane region" description="Helical" evidence="7">
    <location>
        <begin position="82"/>
        <end position="108"/>
    </location>
</feature>
<evidence type="ECO:0000256" key="5">
    <source>
        <dbReference type="ARBA" id="ARBA00023136"/>
    </source>
</evidence>
<dbReference type="PANTHER" id="PTHR30221:SF1">
    <property type="entry name" value="SMALL-CONDUCTANCE MECHANOSENSITIVE CHANNEL"/>
    <property type="match status" value="1"/>
</dbReference>
<dbReference type="Proteomes" id="UP000567246">
    <property type="component" value="Unassembled WGS sequence"/>
</dbReference>
<proteinExistence type="predicted"/>
<evidence type="ECO:0000259" key="8">
    <source>
        <dbReference type="Pfam" id="PF00924"/>
    </source>
</evidence>
<protein>
    <submittedName>
        <fullName evidence="9">Small-conductance mechanosensitive channel</fullName>
    </submittedName>
</protein>
<dbReference type="RefSeq" id="WP_184173389.1">
    <property type="nucleotide sequence ID" value="NZ_BAABAG010000006.1"/>
</dbReference>
<organism evidence="9 10">
    <name type="scientific">Micrococcus endophyticus</name>
    <dbReference type="NCBI Taxonomy" id="455343"/>
    <lineage>
        <taxon>Bacteria</taxon>
        <taxon>Bacillati</taxon>
        <taxon>Actinomycetota</taxon>
        <taxon>Actinomycetes</taxon>
        <taxon>Micrococcales</taxon>
        <taxon>Micrococcaceae</taxon>
        <taxon>Micrococcus</taxon>
    </lineage>
</organism>
<comment type="caution">
    <text evidence="9">The sequence shown here is derived from an EMBL/GenBank/DDBJ whole genome shotgun (WGS) entry which is preliminary data.</text>
</comment>
<dbReference type="GO" id="GO:0008381">
    <property type="term" value="F:mechanosensitive monoatomic ion channel activity"/>
    <property type="evidence" value="ECO:0007669"/>
    <property type="project" value="InterPro"/>
</dbReference>
<dbReference type="InterPro" id="IPR045275">
    <property type="entry name" value="MscS_archaea/bacteria_type"/>
</dbReference>